<organism evidence="3 4">
    <name type="scientific">Maribellus luteus</name>
    <dbReference type="NCBI Taxonomy" id="2305463"/>
    <lineage>
        <taxon>Bacteria</taxon>
        <taxon>Pseudomonadati</taxon>
        <taxon>Bacteroidota</taxon>
        <taxon>Bacteroidia</taxon>
        <taxon>Marinilabiliales</taxon>
        <taxon>Prolixibacteraceae</taxon>
        <taxon>Maribellus</taxon>
    </lineage>
</organism>
<proteinExistence type="predicted"/>
<dbReference type="Gene3D" id="2.60.40.10">
    <property type="entry name" value="Immunoglobulins"/>
    <property type="match status" value="1"/>
</dbReference>
<evidence type="ECO:0000259" key="2">
    <source>
        <dbReference type="PROSITE" id="PS50022"/>
    </source>
</evidence>
<dbReference type="Pfam" id="PF13004">
    <property type="entry name" value="BACON"/>
    <property type="match status" value="1"/>
</dbReference>
<name>A0A399SYV3_9BACT</name>
<dbReference type="InterPro" id="IPR013783">
    <property type="entry name" value="Ig-like_fold"/>
</dbReference>
<dbReference type="Gene3D" id="2.60.120.260">
    <property type="entry name" value="Galactose-binding domain-like"/>
    <property type="match status" value="1"/>
</dbReference>
<comment type="caution">
    <text evidence="3">The sequence shown here is derived from an EMBL/GenBank/DDBJ whole genome shotgun (WGS) entry which is preliminary data.</text>
</comment>
<dbReference type="PROSITE" id="PS50022">
    <property type="entry name" value="FA58C_3"/>
    <property type="match status" value="1"/>
</dbReference>
<accession>A0A399SYV3</accession>
<sequence>MIMKGPVPIRNNNKNPMKKNILLFGLIGILISALTMNSCAPDYETEFEVKTLVVPDKSLTPISFPIEGGNAEAVVETNVELSNWSASSNAEWLKVEKKEGIVAVTAGSNPTYAPRIARITIEYGHQAYYINVNQKGNSPILLVEGKRNGVVKSLGSTAATFSVQVESNMNINNFLIPDTANFVHFESITDVEGNTDVKTVTFKVDQNMSRNPRYSMVTFQSSDNYAYTASFVVAQAGIVFTEIPLRADMLSSNAQEVYEGPIANLLDGDPGTFFHSAWSFSISEAHYIQVKLDEPISGCIFWYQNRNNGNGKPTDVSVMVSADGETWTEMTHITSGLPTGPSETYESNYYTSETPFTHFRFVVYKTNDGVAPTFFNMSEFRMYCIEE</sequence>
<reference evidence="3 4" key="1">
    <citation type="submission" date="2018-08" db="EMBL/GenBank/DDBJ databases">
        <title>Pallidiluteibacterium maritimus gen. nov., sp. nov., isolated from coastal sediment.</title>
        <authorList>
            <person name="Zhou L.Y."/>
        </authorList>
    </citation>
    <scope>NUCLEOTIDE SEQUENCE [LARGE SCALE GENOMIC DNA]</scope>
    <source>
        <strain evidence="3 4">XSD2</strain>
    </source>
</reference>
<dbReference type="CDD" id="cd14948">
    <property type="entry name" value="BACON"/>
    <property type="match status" value="1"/>
</dbReference>
<evidence type="ECO:0000313" key="3">
    <source>
        <dbReference type="EMBL" id="RIJ47889.1"/>
    </source>
</evidence>
<dbReference type="OrthoDB" id="1001598at2"/>
<dbReference type="AlphaFoldDB" id="A0A399SYV3"/>
<dbReference type="EMBL" id="QWGR01000006">
    <property type="protein sequence ID" value="RIJ47889.1"/>
    <property type="molecule type" value="Genomic_DNA"/>
</dbReference>
<keyword evidence="4" id="KW-1185">Reference proteome</keyword>
<dbReference type="InterPro" id="IPR008979">
    <property type="entry name" value="Galactose-bd-like_sf"/>
</dbReference>
<feature type="signal peptide" evidence="1">
    <location>
        <begin position="1"/>
        <end position="40"/>
    </location>
</feature>
<evidence type="ECO:0000256" key="1">
    <source>
        <dbReference type="SAM" id="SignalP"/>
    </source>
</evidence>
<dbReference type="InterPro" id="IPR024361">
    <property type="entry name" value="BACON"/>
</dbReference>
<feature type="domain" description="F5/8 type C" evidence="2">
    <location>
        <begin position="231"/>
        <end position="362"/>
    </location>
</feature>
<dbReference type="Proteomes" id="UP000265926">
    <property type="component" value="Unassembled WGS sequence"/>
</dbReference>
<dbReference type="InterPro" id="IPR000421">
    <property type="entry name" value="FA58C"/>
</dbReference>
<feature type="chain" id="PRO_5017457563" description="F5/8 type C domain-containing protein" evidence="1">
    <location>
        <begin position="41"/>
        <end position="387"/>
    </location>
</feature>
<dbReference type="Pfam" id="PF00754">
    <property type="entry name" value="F5_F8_type_C"/>
    <property type="match status" value="1"/>
</dbReference>
<protein>
    <recommendedName>
        <fullName evidence="2">F5/8 type C domain-containing protein</fullName>
    </recommendedName>
</protein>
<evidence type="ECO:0000313" key="4">
    <source>
        <dbReference type="Proteomes" id="UP000265926"/>
    </source>
</evidence>
<gene>
    <name evidence="3" type="ORF">D1614_12220</name>
</gene>
<keyword evidence="1" id="KW-0732">Signal</keyword>
<dbReference type="SUPFAM" id="SSF49785">
    <property type="entry name" value="Galactose-binding domain-like"/>
    <property type="match status" value="1"/>
</dbReference>